<accession>A0ABT1YAU9</accession>
<dbReference type="InterPro" id="IPR024414">
    <property type="entry name" value="Uncharacterised_PrgI"/>
</dbReference>
<dbReference type="Proteomes" id="UP001524944">
    <property type="component" value="Unassembled WGS sequence"/>
</dbReference>
<feature type="transmembrane region" description="Helical" evidence="1">
    <location>
        <begin position="49"/>
        <end position="69"/>
    </location>
</feature>
<dbReference type="EMBL" id="JANPWE010000019">
    <property type="protein sequence ID" value="MCR6547059.1"/>
    <property type="molecule type" value="Genomic_DNA"/>
</dbReference>
<comment type="caution">
    <text evidence="2">The sequence shown here is derived from an EMBL/GenBank/DDBJ whole genome shotgun (WGS) entry which is preliminary data.</text>
</comment>
<evidence type="ECO:0000256" key="1">
    <source>
        <dbReference type="SAM" id="Phobius"/>
    </source>
</evidence>
<reference evidence="2 3" key="1">
    <citation type="submission" date="2022-08" db="EMBL/GenBank/DDBJ databases">
        <title>Proteogenomics of the novel Dehalobacterium formicoaceticum strain EZ94 highlights a key role of methyltransferases during anaerobic dichloromethane degradation.</title>
        <authorList>
            <person name="Wasmund K."/>
        </authorList>
    </citation>
    <scope>NUCLEOTIDE SEQUENCE [LARGE SCALE GENOMIC DNA]</scope>
    <source>
        <strain evidence="2 3">EZ94</strain>
    </source>
</reference>
<keyword evidence="1" id="KW-0472">Membrane</keyword>
<feature type="transmembrane region" description="Helical" evidence="1">
    <location>
        <begin position="26"/>
        <end position="43"/>
    </location>
</feature>
<keyword evidence="1" id="KW-0812">Transmembrane</keyword>
<organism evidence="2 3">
    <name type="scientific">Dehalobacterium formicoaceticum</name>
    <dbReference type="NCBI Taxonomy" id="51515"/>
    <lineage>
        <taxon>Bacteria</taxon>
        <taxon>Bacillati</taxon>
        <taxon>Bacillota</taxon>
        <taxon>Clostridia</taxon>
        <taxon>Eubacteriales</taxon>
        <taxon>Peptococcaceae</taxon>
        <taxon>Dehalobacterium</taxon>
    </lineage>
</organism>
<gene>
    <name evidence="2" type="ORF">NVS47_16350</name>
</gene>
<dbReference type="RefSeq" id="WP_257914196.1">
    <property type="nucleotide sequence ID" value="NZ_JANPWE010000019.1"/>
</dbReference>
<sequence>MAYVPIPKDLTKVRTKVALGLTKRQLVCFGAAAAIGLPLFFLLRGVMPSSAAAMLMVIAMLPFFMFAMYERHGQPLEMVLKNIIETKFIRPKVRPYQTDNLYSATARQANLYKEVKAIATGKKAARKGNPQVDRRR</sequence>
<evidence type="ECO:0000313" key="2">
    <source>
        <dbReference type="EMBL" id="MCR6547059.1"/>
    </source>
</evidence>
<dbReference type="Pfam" id="PF12666">
    <property type="entry name" value="PrgI"/>
    <property type="match status" value="1"/>
</dbReference>
<name>A0ABT1YAU9_9FIRM</name>
<keyword evidence="3" id="KW-1185">Reference proteome</keyword>
<keyword evidence="1" id="KW-1133">Transmembrane helix</keyword>
<protein>
    <submittedName>
        <fullName evidence="2">PrgI family protein</fullName>
    </submittedName>
</protein>
<evidence type="ECO:0000313" key="3">
    <source>
        <dbReference type="Proteomes" id="UP001524944"/>
    </source>
</evidence>
<proteinExistence type="predicted"/>